<evidence type="ECO:0000313" key="8">
    <source>
        <dbReference type="EMBL" id="TWD79045.1"/>
    </source>
</evidence>
<keyword evidence="9" id="KW-1185">Reference proteome</keyword>
<reference evidence="8 9" key="1">
    <citation type="submission" date="2019-06" db="EMBL/GenBank/DDBJ databases">
        <title>Sequencing the genomes of 1000 actinobacteria strains.</title>
        <authorList>
            <person name="Klenk H.-P."/>
        </authorList>
    </citation>
    <scope>NUCLEOTIDE SEQUENCE [LARGE SCALE GENOMIC DNA]</scope>
    <source>
        <strain evidence="8 9">DSM 24683</strain>
    </source>
</reference>
<evidence type="ECO:0000256" key="2">
    <source>
        <dbReference type="ARBA" id="ARBA00022649"/>
    </source>
</evidence>
<proteinExistence type="inferred from homology"/>
<dbReference type="Pfam" id="PF07927">
    <property type="entry name" value="HicA_toxin"/>
    <property type="match status" value="1"/>
</dbReference>
<keyword evidence="3" id="KW-0540">Nuclease</keyword>
<protein>
    <submittedName>
        <fullName evidence="8">Putative RNA binding protein YcfA (HicA-like mRNA interferase family)</fullName>
    </submittedName>
</protein>
<dbReference type="RefSeq" id="WP_145801710.1">
    <property type="nucleotide sequence ID" value="NZ_VIVK01000001.1"/>
</dbReference>
<dbReference type="InterPro" id="IPR038570">
    <property type="entry name" value="HicA_sf"/>
</dbReference>
<keyword evidence="6" id="KW-0694">RNA-binding</keyword>
<sequence>MPTRKVVKAFKDAGWKRLRTVGSHSIYGCPCGDHSFSLPDGHREISPGVVR</sequence>
<dbReference type="EMBL" id="VIVK01000001">
    <property type="protein sequence ID" value="TWD79045.1"/>
    <property type="molecule type" value="Genomic_DNA"/>
</dbReference>
<evidence type="ECO:0000256" key="7">
    <source>
        <dbReference type="ARBA" id="ARBA00023016"/>
    </source>
</evidence>
<evidence type="ECO:0000256" key="5">
    <source>
        <dbReference type="ARBA" id="ARBA00022801"/>
    </source>
</evidence>
<dbReference type="Proteomes" id="UP000318380">
    <property type="component" value="Unassembled WGS sequence"/>
</dbReference>
<accession>A0A561BJM9</accession>
<dbReference type="AlphaFoldDB" id="A0A561BJM9"/>
<dbReference type="InterPro" id="IPR012933">
    <property type="entry name" value="HicA_mRNA_interferase"/>
</dbReference>
<evidence type="ECO:0000256" key="4">
    <source>
        <dbReference type="ARBA" id="ARBA00022759"/>
    </source>
</evidence>
<keyword evidence="5" id="KW-0378">Hydrolase</keyword>
<gene>
    <name evidence="8" type="ORF">FB561_0095</name>
</gene>
<comment type="similarity">
    <text evidence="1">Belongs to the HicA mRNA interferase family.</text>
</comment>
<keyword evidence="2" id="KW-1277">Toxin-antitoxin system</keyword>
<dbReference type="OrthoDB" id="4425504at2"/>
<evidence type="ECO:0000256" key="3">
    <source>
        <dbReference type="ARBA" id="ARBA00022722"/>
    </source>
</evidence>
<dbReference type="SUPFAM" id="SSF54786">
    <property type="entry name" value="YcfA/nrd intein domain"/>
    <property type="match status" value="1"/>
</dbReference>
<evidence type="ECO:0000313" key="9">
    <source>
        <dbReference type="Proteomes" id="UP000318380"/>
    </source>
</evidence>
<keyword evidence="7" id="KW-0346">Stress response</keyword>
<dbReference type="Gene3D" id="3.30.920.30">
    <property type="entry name" value="Hypothetical protein"/>
    <property type="match status" value="1"/>
</dbReference>
<dbReference type="GO" id="GO:0004519">
    <property type="term" value="F:endonuclease activity"/>
    <property type="evidence" value="ECO:0007669"/>
    <property type="project" value="UniProtKB-KW"/>
</dbReference>
<evidence type="ECO:0000256" key="1">
    <source>
        <dbReference type="ARBA" id="ARBA00006620"/>
    </source>
</evidence>
<keyword evidence="4" id="KW-0255">Endonuclease</keyword>
<dbReference type="GO" id="GO:0003729">
    <property type="term" value="F:mRNA binding"/>
    <property type="evidence" value="ECO:0007669"/>
    <property type="project" value="InterPro"/>
</dbReference>
<comment type="caution">
    <text evidence="8">The sequence shown here is derived from an EMBL/GenBank/DDBJ whole genome shotgun (WGS) entry which is preliminary data.</text>
</comment>
<evidence type="ECO:0000256" key="6">
    <source>
        <dbReference type="ARBA" id="ARBA00022884"/>
    </source>
</evidence>
<organism evidence="8 9">
    <name type="scientific">Kribbella amoyensis</name>
    <dbReference type="NCBI Taxonomy" id="996641"/>
    <lineage>
        <taxon>Bacteria</taxon>
        <taxon>Bacillati</taxon>
        <taxon>Actinomycetota</taxon>
        <taxon>Actinomycetes</taxon>
        <taxon>Propionibacteriales</taxon>
        <taxon>Kribbellaceae</taxon>
        <taxon>Kribbella</taxon>
    </lineage>
</organism>
<name>A0A561BJM9_9ACTN</name>
<dbReference type="GO" id="GO:0016787">
    <property type="term" value="F:hydrolase activity"/>
    <property type="evidence" value="ECO:0007669"/>
    <property type="project" value="UniProtKB-KW"/>
</dbReference>